<evidence type="ECO:0000256" key="4">
    <source>
        <dbReference type="ARBA" id="ARBA00049426"/>
    </source>
</evidence>
<dbReference type="EMBL" id="PNBA02000010">
    <property type="protein sequence ID" value="KAG6411478.1"/>
    <property type="molecule type" value="Genomic_DNA"/>
</dbReference>
<evidence type="ECO:0000256" key="1">
    <source>
        <dbReference type="ARBA" id="ARBA00007240"/>
    </source>
</evidence>
<protein>
    <recommendedName>
        <fullName evidence="2">galactinol--sucrose galactosyltransferase</fullName>
        <ecNumber evidence="2">2.4.1.82</ecNumber>
    </recommendedName>
</protein>
<dbReference type="EC" id="2.4.1.82" evidence="2"/>
<comment type="caution">
    <text evidence="5">The sequence shown here is derived from an EMBL/GenBank/DDBJ whole genome shotgun (WGS) entry which is preliminary data.</text>
</comment>
<sequence>MTVTPNISVNDGNLVIHGKTIITGVPENIVVTPGSGLGLVAGAFIGATASHSKSLHVFPVGVLEDVRFMCLFRFKLWWMTQRMGTCGKDIPLETQFMLIESKDASEGEDAPTIYTVLLPILEGPFRAALQGNDKSELEICLESGDNAVETDQGLHLVYMHAGLNPFEVIDQAVKAVEKHMQTFLHREKKKLPAFLDWFGWCTWDAFYTDVTAEGVEEGLKSLSKGGTPPRFLIIDDGWQQIGNEAKNDPNCVVQEGAQFANRLTGIKENAKFKKNGKIEEQDSGLKHVVKDAKEQHNVKFVYVWHALAGYWGGVQPAGPGMEHYDTALAYPVQSPGVTGNQPDIVMDSLAVHGLGLVPPKKVFNFYNELHAYLASCGVDGVKVDVQNIIETLGAGHGGRVSLTRSYHQALEASIARNFADNGCISCMCHNTDGIYSARQTAVVRASDDYYPRDPASHTIHISSVAYNTIFLGEFMQPDWDMFHSLHPAADYHAAARAIGGCSIYVSDKPGNHNFELLRKLVLPHGSVLRAQLPGRPTVDCLFVDPARDGTSLLKIWNVNKCSGVVGVFNCQGAGWCKIEKKTRIHDASPGTLTGSVQATDVNGIAQLAGPDWNGDAIAYAHRSGELVRLPKGASLPVTLKVLEYELYHICPLKKITADISFAPIGLLDMFNSGGAVEQCDNISDSSSITLKVRGCGRFGAYSSQRPLKCTVGGTETGFDYESATGLVSLSIPVPEEEMYRWAIEIKF</sequence>
<dbReference type="Proteomes" id="UP000298416">
    <property type="component" value="Unassembled WGS sequence"/>
</dbReference>
<dbReference type="PANTHER" id="PTHR31268:SF32">
    <property type="entry name" value="GALACTINOL--SUCROSE GALACTOSYLTRANSFERASE 2-RELATED"/>
    <property type="match status" value="1"/>
</dbReference>
<proteinExistence type="inferred from homology"/>
<dbReference type="InterPro" id="IPR008811">
    <property type="entry name" value="Glycosyl_hydrolases_36"/>
</dbReference>
<evidence type="ECO:0000313" key="5">
    <source>
        <dbReference type="EMBL" id="KAG6411478.1"/>
    </source>
</evidence>
<name>A0A8X8ZNT5_SALSN</name>
<dbReference type="InterPro" id="IPR013785">
    <property type="entry name" value="Aldolase_TIM"/>
</dbReference>
<evidence type="ECO:0000256" key="2">
    <source>
        <dbReference type="ARBA" id="ARBA00012708"/>
    </source>
</evidence>
<reference evidence="5" key="2">
    <citation type="submission" date="2020-08" db="EMBL/GenBank/DDBJ databases">
        <title>Plant Genome Project.</title>
        <authorList>
            <person name="Zhang R.-G."/>
        </authorList>
    </citation>
    <scope>NUCLEOTIDE SEQUENCE</scope>
    <source>
        <strain evidence="5">Huo1</strain>
        <tissue evidence="5">Leaf</tissue>
    </source>
</reference>
<dbReference type="AlphaFoldDB" id="A0A8X8ZNT5"/>
<evidence type="ECO:0000256" key="3">
    <source>
        <dbReference type="ARBA" id="ARBA00023277"/>
    </source>
</evidence>
<accession>A0A8X8ZNT5</accession>
<dbReference type="GO" id="GO:0052692">
    <property type="term" value="F:raffinose alpha-galactosidase activity"/>
    <property type="evidence" value="ECO:0007669"/>
    <property type="project" value="TreeGrafter"/>
</dbReference>
<organism evidence="5">
    <name type="scientific">Salvia splendens</name>
    <name type="common">Scarlet sage</name>
    <dbReference type="NCBI Taxonomy" id="180675"/>
    <lineage>
        <taxon>Eukaryota</taxon>
        <taxon>Viridiplantae</taxon>
        <taxon>Streptophyta</taxon>
        <taxon>Embryophyta</taxon>
        <taxon>Tracheophyta</taxon>
        <taxon>Spermatophyta</taxon>
        <taxon>Magnoliopsida</taxon>
        <taxon>eudicotyledons</taxon>
        <taxon>Gunneridae</taxon>
        <taxon>Pentapetalae</taxon>
        <taxon>asterids</taxon>
        <taxon>lamiids</taxon>
        <taxon>Lamiales</taxon>
        <taxon>Lamiaceae</taxon>
        <taxon>Nepetoideae</taxon>
        <taxon>Mentheae</taxon>
        <taxon>Salviinae</taxon>
        <taxon>Salvia</taxon>
        <taxon>Salvia subgen. Calosphace</taxon>
        <taxon>core Calosphace</taxon>
    </lineage>
</organism>
<comment type="catalytic activity">
    <reaction evidence="4">
        <text>alpha-D-galactosyl-(1-&gt;3)-1D-myo-inositol + sucrose = raffinose + myo-inositol</text>
        <dbReference type="Rhea" id="RHEA:20161"/>
        <dbReference type="ChEBI" id="CHEBI:16634"/>
        <dbReference type="ChEBI" id="CHEBI:17268"/>
        <dbReference type="ChEBI" id="CHEBI:17505"/>
        <dbReference type="ChEBI" id="CHEBI:17992"/>
        <dbReference type="EC" id="2.4.1.82"/>
    </reaction>
</comment>
<dbReference type="Gene3D" id="3.20.20.70">
    <property type="entry name" value="Aldolase class I"/>
    <property type="match status" value="1"/>
</dbReference>
<dbReference type="SUPFAM" id="SSF51445">
    <property type="entry name" value="(Trans)glycosidases"/>
    <property type="match status" value="1"/>
</dbReference>
<dbReference type="OrthoDB" id="4664297at2759"/>
<gene>
    <name evidence="5" type="ORF">SASPL_129561</name>
</gene>
<dbReference type="PANTHER" id="PTHR31268">
    <property type="match status" value="1"/>
</dbReference>
<comment type="similarity">
    <text evidence="1">Belongs to the glycosyl hydrolases 36 family.</text>
</comment>
<dbReference type="InterPro" id="IPR017853">
    <property type="entry name" value="GH"/>
</dbReference>
<evidence type="ECO:0000313" key="6">
    <source>
        <dbReference type="Proteomes" id="UP000298416"/>
    </source>
</evidence>
<dbReference type="GO" id="GO:0047274">
    <property type="term" value="F:galactinol-sucrose galactosyltransferase activity"/>
    <property type="evidence" value="ECO:0007669"/>
    <property type="project" value="UniProtKB-EC"/>
</dbReference>
<keyword evidence="6" id="KW-1185">Reference proteome</keyword>
<dbReference type="Pfam" id="PF05691">
    <property type="entry name" value="Raffinose_syn"/>
    <property type="match status" value="1"/>
</dbReference>
<reference evidence="5" key="1">
    <citation type="submission" date="2018-01" db="EMBL/GenBank/DDBJ databases">
        <authorList>
            <person name="Mao J.F."/>
        </authorList>
    </citation>
    <scope>NUCLEOTIDE SEQUENCE</scope>
    <source>
        <strain evidence="5">Huo1</strain>
        <tissue evidence="5">Leaf</tissue>
    </source>
</reference>
<keyword evidence="3" id="KW-0119">Carbohydrate metabolism</keyword>